<keyword evidence="2" id="KW-0966">Cell projection</keyword>
<dbReference type="OrthoDB" id="7312911at2"/>
<proteinExistence type="predicted"/>
<dbReference type="AlphaFoldDB" id="A0A238L3A0"/>
<gene>
    <name evidence="2" type="ORF">PEV8663_04167</name>
</gene>
<evidence type="ECO:0000259" key="1">
    <source>
        <dbReference type="Pfam" id="PF00700"/>
    </source>
</evidence>
<dbReference type="InterPro" id="IPR046358">
    <property type="entry name" value="Flagellin_C"/>
</dbReference>
<evidence type="ECO:0000313" key="2">
    <source>
        <dbReference type="EMBL" id="SMX49340.1"/>
    </source>
</evidence>
<name>A0A238L3A0_9RHOB</name>
<dbReference type="SUPFAM" id="SSF64518">
    <property type="entry name" value="Phase 1 flagellin"/>
    <property type="match status" value="1"/>
</dbReference>
<protein>
    <submittedName>
        <fullName evidence="2">Flagellar hook-associated protein FlgL</fullName>
    </submittedName>
</protein>
<sequence length="332" mass="35393">MESVGDMARSLVLRTNQVRLREQMDQLAVEVATGFVTDSAQHLNGDLTSLQEVDRTLSKLSAYRINTTEATYISGTMQSSLGEMQSRSETLSQILIAAELTPTAPLLKTMSDDAENALGQVMNGLNRSVAGRSLFGGTATDRPAVSSSEDMLADLRIALAAETTLAGVESQLDTFFGAGGGYETVTYEGSATGLASLKLSETETADIDIRATDPAFRELLKPLAMAALAADDSLGFDTDLQVELLAKSGRELLAAQQSIVELRAGLGAVEARIEDTTARNAAETASTSLARLDLVGTDQYESATKYENVRGQLESLYAITARSQRLSLAEYL</sequence>
<evidence type="ECO:0000313" key="3">
    <source>
        <dbReference type="Proteomes" id="UP000220836"/>
    </source>
</evidence>
<organism evidence="2 3">
    <name type="scientific">Pelagimonas varians</name>
    <dbReference type="NCBI Taxonomy" id="696760"/>
    <lineage>
        <taxon>Bacteria</taxon>
        <taxon>Pseudomonadati</taxon>
        <taxon>Pseudomonadota</taxon>
        <taxon>Alphaproteobacteria</taxon>
        <taxon>Rhodobacterales</taxon>
        <taxon>Roseobacteraceae</taxon>
        <taxon>Pelagimonas</taxon>
    </lineage>
</organism>
<keyword evidence="2" id="KW-0969">Cilium</keyword>
<keyword evidence="3" id="KW-1185">Reference proteome</keyword>
<keyword evidence="2" id="KW-0282">Flagellum</keyword>
<feature type="domain" description="Flagellin C-terminal" evidence="1">
    <location>
        <begin position="255"/>
        <end position="332"/>
    </location>
</feature>
<dbReference type="Pfam" id="PF00700">
    <property type="entry name" value="Flagellin_C"/>
    <property type="match status" value="1"/>
</dbReference>
<dbReference type="RefSeq" id="WP_097806593.1">
    <property type="nucleotide sequence ID" value="NZ_FXYH01000021.1"/>
</dbReference>
<accession>A0A238L3A0</accession>
<dbReference type="Gene3D" id="1.20.1330.10">
    <property type="entry name" value="f41 fragment of flagellin, N-terminal domain"/>
    <property type="match status" value="1"/>
</dbReference>
<dbReference type="Proteomes" id="UP000220836">
    <property type="component" value="Unassembled WGS sequence"/>
</dbReference>
<dbReference type="EMBL" id="FXYH01000021">
    <property type="protein sequence ID" value="SMX49340.1"/>
    <property type="molecule type" value="Genomic_DNA"/>
</dbReference>
<reference evidence="2 3" key="1">
    <citation type="submission" date="2017-05" db="EMBL/GenBank/DDBJ databases">
        <authorList>
            <person name="Song R."/>
            <person name="Chenine A.L."/>
            <person name="Ruprecht R.M."/>
        </authorList>
    </citation>
    <scope>NUCLEOTIDE SEQUENCE [LARGE SCALE GENOMIC DNA]</scope>
    <source>
        <strain evidence="2 3">CECT 8663</strain>
    </source>
</reference>